<comment type="caution">
    <text evidence="1">The sequence shown here is derived from an EMBL/GenBank/DDBJ whole genome shotgun (WGS) entry which is preliminary data.</text>
</comment>
<evidence type="ECO:0008006" key="3">
    <source>
        <dbReference type="Google" id="ProtNLM"/>
    </source>
</evidence>
<dbReference type="RefSeq" id="WP_204069638.1">
    <property type="nucleotide sequence ID" value="NZ_BOOJ01000091.1"/>
</dbReference>
<dbReference type="Pfam" id="PF06821">
    <property type="entry name" value="Ser_hydrolase"/>
    <property type="match status" value="1"/>
</dbReference>
<keyword evidence="2" id="KW-1185">Reference proteome</keyword>
<name>A0A8J3WNR4_9ACTN</name>
<dbReference type="Proteomes" id="UP000619788">
    <property type="component" value="Unassembled WGS sequence"/>
</dbReference>
<dbReference type="InterPro" id="IPR010662">
    <property type="entry name" value="RBBP9/YdeN"/>
</dbReference>
<dbReference type="GO" id="GO:0016787">
    <property type="term" value="F:hydrolase activity"/>
    <property type="evidence" value="ECO:0007669"/>
    <property type="project" value="InterPro"/>
</dbReference>
<proteinExistence type="predicted"/>
<protein>
    <recommendedName>
        <fullName evidence="3">Alpha/beta hydrolase family protein</fullName>
    </recommendedName>
</protein>
<sequence>MSTIVVSHGYQSREDSVWFPAFRAGLEAAGHQVVIPNLPAPDAPEAGPWLRALQQAAAGAEPADTVLVGHSIGGVNVLRLLQAHDTARPFAGALLVSTASREVGYDQLAGFFDGGFDWDRICASARRFHVLTAIDDPVNVPDPIEHVADLVRGLGATALVLPCGGHLGAHHADHVDLPEATRLTLDLLGGDRPR</sequence>
<reference evidence="1 2" key="1">
    <citation type="submission" date="2021-01" db="EMBL/GenBank/DDBJ databases">
        <title>Whole genome shotgun sequence of Planobispora siamensis NBRC 107568.</title>
        <authorList>
            <person name="Komaki H."/>
            <person name="Tamura T."/>
        </authorList>
    </citation>
    <scope>NUCLEOTIDE SEQUENCE [LARGE SCALE GENOMIC DNA]</scope>
    <source>
        <strain evidence="1 2">NBRC 107568</strain>
    </source>
</reference>
<dbReference type="SUPFAM" id="SSF53474">
    <property type="entry name" value="alpha/beta-Hydrolases"/>
    <property type="match status" value="1"/>
</dbReference>
<evidence type="ECO:0000313" key="1">
    <source>
        <dbReference type="EMBL" id="GIH97654.1"/>
    </source>
</evidence>
<gene>
    <name evidence="1" type="ORF">Psi01_82840</name>
</gene>
<dbReference type="PANTHER" id="PTHR15394:SF3">
    <property type="entry name" value="SERINE HYDROLASE RBBP9"/>
    <property type="match status" value="1"/>
</dbReference>
<dbReference type="Gene3D" id="3.40.50.1820">
    <property type="entry name" value="alpha/beta hydrolase"/>
    <property type="match status" value="1"/>
</dbReference>
<organism evidence="1 2">
    <name type="scientific">Planobispora siamensis</name>
    <dbReference type="NCBI Taxonomy" id="936338"/>
    <lineage>
        <taxon>Bacteria</taxon>
        <taxon>Bacillati</taxon>
        <taxon>Actinomycetota</taxon>
        <taxon>Actinomycetes</taxon>
        <taxon>Streptosporangiales</taxon>
        <taxon>Streptosporangiaceae</taxon>
        <taxon>Planobispora</taxon>
    </lineage>
</organism>
<accession>A0A8J3WNR4</accession>
<dbReference type="EMBL" id="BOOJ01000091">
    <property type="protein sequence ID" value="GIH97654.1"/>
    <property type="molecule type" value="Genomic_DNA"/>
</dbReference>
<dbReference type="InterPro" id="IPR029058">
    <property type="entry name" value="AB_hydrolase_fold"/>
</dbReference>
<dbReference type="AlphaFoldDB" id="A0A8J3WNR4"/>
<dbReference type="PANTHER" id="PTHR15394">
    <property type="entry name" value="SERINE HYDROLASE RBBP9"/>
    <property type="match status" value="1"/>
</dbReference>
<evidence type="ECO:0000313" key="2">
    <source>
        <dbReference type="Proteomes" id="UP000619788"/>
    </source>
</evidence>